<dbReference type="EMBL" id="JACHNB010000001">
    <property type="protein sequence ID" value="MBB4742016.1"/>
    <property type="molecule type" value="Genomic_DNA"/>
</dbReference>
<protein>
    <recommendedName>
        <fullName evidence="1">GAF domain-containing protein</fullName>
    </recommendedName>
</protein>
<proteinExistence type="predicted"/>
<accession>A0A7W7H125</accession>
<evidence type="ECO:0000259" key="1">
    <source>
        <dbReference type="Pfam" id="PF13185"/>
    </source>
</evidence>
<feature type="domain" description="GAF" evidence="1">
    <location>
        <begin position="39"/>
        <end position="149"/>
    </location>
</feature>
<sequence length="245" mass="25640">MATPRHPEQVWPAQHGPLADAIVALAETPGHVSGIEARLKMIAALAVDRVAAADYASVTTLEGDEYTIVAASSDIAAAVDEAQIADRAGPCLQALETGEPVGVPDTGTTMDWPGFHVVAPALGLRATVSVPLHDGRGTTIAALNLYGRDSATMEPLITAVAHLYSTSRELSLSIDPPPVSDPGAAELLTGYAQALAIRTIVRRAVQALTEHGVSNRDAAYTMLYERAAEHHTTLSAEADAVLRQL</sequence>
<dbReference type="RefSeq" id="WP_185042437.1">
    <property type="nucleotide sequence ID" value="NZ_BAABFG010000005.1"/>
</dbReference>
<dbReference type="SUPFAM" id="SSF55781">
    <property type="entry name" value="GAF domain-like"/>
    <property type="match status" value="1"/>
</dbReference>
<organism evidence="2 3">
    <name type="scientific">Actinoplanes octamycinicus</name>
    <dbReference type="NCBI Taxonomy" id="135948"/>
    <lineage>
        <taxon>Bacteria</taxon>
        <taxon>Bacillati</taxon>
        <taxon>Actinomycetota</taxon>
        <taxon>Actinomycetes</taxon>
        <taxon>Micromonosporales</taxon>
        <taxon>Micromonosporaceae</taxon>
        <taxon>Actinoplanes</taxon>
    </lineage>
</organism>
<dbReference type="Proteomes" id="UP000546162">
    <property type="component" value="Unassembled WGS sequence"/>
</dbReference>
<dbReference type="AlphaFoldDB" id="A0A7W7H125"/>
<name>A0A7W7H125_9ACTN</name>
<dbReference type="Gene3D" id="3.30.450.40">
    <property type="match status" value="1"/>
</dbReference>
<dbReference type="InterPro" id="IPR003018">
    <property type="entry name" value="GAF"/>
</dbReference>
<dbReference type="Pfam" id="PF13185">
    <property type="entry name" value="GAF_2"/>
    <property type="match status" value="1"/>
</dbReference>
<reference evidence="2 3" key="1">
    <citation type="submission" date="2020-08" db="EMBL/GenBank/DDBJ databases">
        <title>Sequencing the genomes of 1000 actinobacteria strains.</title>
        <authorList>
            <person name="Klenk H.-P."/>
        </authorList>
    </citation>
    <scope>NUCLEOTIDE SEQUENCE [LARGE SCALE GENOMIC DNA]</scope>
    <source>
        <strain evidence="2 3">DSM 45809</strain>
    </source>
</reference>
<evidence type="ECO:0000313" key="3">
    <source>
        <dbReference type="Proteomes" id="UP000546162"/>
    </source>
</evidence>
<dbReference type="InterPro" id="IPR029016">
    <property type="entry name" value="GAF-like_dom_sf"/>
</dbReference>
<comment type="caution">
    <text evidence="2">The sequence shown here is derived from an EMBL/GenBank/DDBJ whole genome shotgun (WGS) entry which is preliminary data.</text>
</comment>
<keyword evidence="3" id="KW-1185">Reference proteome</keyword>
<gene>
    <name evidence="2" type="ORF">BJY16_005475</name>
</gene>
<evidence type="ECO:0000313" key="2">
    <source>
        <dbReference type="EMBL" id="MBB4742016.1"/>
    </source>
</evidence>